<dbReference type="Proteomes" id="UP001056610">
    <property type="component" value="Chromosome"/>
</dbReference>
<organism evidence="2 3">
    <name type="scientific">Candidatus Mycobacterium methanotrophicum</name>
    <dbReference type="NCBI Taxonomy" id="2943498"/>
    <lineage>
        <taxon>Bacteria</taxon>
        <taxon>Bacillati</taxon>
        <taxon>Actinomycetota</taxon>
        <taxon>Actinomycetes</taxon>
        <taxon>Mycobacteriales</taxon>
        <taxon>Mycobacteriaceae</taxon>
        <taxon>Mycobacterium</taxon>
    </lineage>
</organism>
<reference evidence="2" key="1">
    <citation type="submission" date="2022-05" db="EMBL/GenBank/DDBJ databases">
        <title>A methanotrophic Mycobacterium dominates a cave microbial ecosystem.</title>
        <authorList>
            <person name="Van Spanning R.J.M."/>
            <person name="Guan Q."/>
            <person name="Melkonian C."/>
            <person name="Gallant J."/>
            <person name="Polerecky L."/>
            <person name="Flot J.-F."/>
            <person name="Brandt B.W."/>
            <person name="Braster M."/>
            <person name="Iturbe Espinoza P."/>
            <person name="Aerts J."/>
            <person name="Meima-Franke M."/>
            <person name="Piersma S.R."/>
            <person name="Bunduc C."/>
            <person name="Ummels R."/>
            <person name="Pain A."/>
            <person name="Fleming E.J."/>
            <person name="van der Wel N."/>
            <person name="Gherman V.D."/>
            <person name="Sarbu S.M."/>
            <person name="Bodelier P.L.E."/>
            <person name="Bitter W."/>
        </authorList>
    </citation>
    <scope>NUCLEOTIDE SEQUENCE</scope>
    <source>
        <strain evidence="2">Sulfur Cave</strain>
    </source>
</reference>
<proteinExistence type="predicted"/>
<keyword evidence="3" id="KW-1185">Reference proteome</keyword>
<evidence type="ECO:0000256" key="1">
    <source>
        <dbReference type="SAM" id="MobiDB-lite"/>
    </source>
</evidence>
<dbReference type="EMBL" id="CP097320">
    <property type="protein sequence ID" value="UQX13160.1"/>
    <property type="molecule type" value="Genomic_DNA"/>
</dbReference>
<feature type="region of interest" description="Disordered" evidence="1">
    <location>
        <begin position="97"/>
        <end position="116"/>
    </location>
</feature>
<name>A0ABY4QQ67_9MYCO</name>
<protein>
    <recommendedName>
        <fullName evidence="4">Lipoprotein</fullName>
    </recommendedName>
</protein>
<evidence type="ECO:0000313" key="3">
    <source>
        <dbReference type="Proteomes" id="UP001056610"/>
    </source>
</evidence>
<sequence length="138" mass="14046">MALTWGAVAGLARADPPAPAPAPAPAAAKTSIDHDGTFAVGTDIVPGTYTSAGPQGKGVCYWKRLAGDDGKQLVDNAMTKKPQIVRIDPTDKAFKTDGCQPWQRNDAAVPDPGKTPAEAGLPLVILGSLLGGAPPPNP</sequence>
<evidence type="ECO:0000313" key="2">
    <source>
        <dbReference type="EMBL" id="UQX13160.1"/>
    </source>
</evidence>
<evidence type="ECO:0008006" key="4">
    <source>
        <dbReference type="Google" id="ProtNLM"/>
    </source>
</evidence>
<accession>A0ABY4QQ67</accession>
<gene>
    <name evidence="2" type="ORF">M5I08_16160</name>
</gene>